<comment type="caution">
    <text evidence="3">The sequence shown here is derived from an EMBL/GenBank/DDBJ whole genome shotgun (WGS) entry which is preliminary data.</text>
</comment>
<reference evidence="3" key="1">
    <citation type="submission" date="2020-11" db="EMBL/GenBank/DDBJ databases">
        <authorList>
            <consortium name="DOE Joint Genome Institute"/>
            <person name="Ahrendt S."/>
            <person name="Riley R."/>
            <person name="Andreopoulos W."/>
            <person name="Labutti K."/>
            <person name="Pangilinan J."/>
            <person name="Ruiz-Duenas F.J."/>
            <person name="Barrasa J.M."/>
            <person name="Sanchez-Garcia M."/>
            <person name="Camarero S."/>
            <person name="Miyauchi S."/>
            <person name="Serrano A."/>
            <person name="Linde D."/>
            <person name="Babiker R."/>
            <person name="Drula E."/>
            <person name="Ayuso-Fernandez I."/>
            <person name="Pacheco R."/>
            <person name="Padilla G."/>
            <person name="Ferreira P."/>
            <person name="Barriuso J."/>
            <person name="Kellner H."/>
            <person name="Castanera R."/>
            <person name="Alfaro M."/>
            <person name="Ramirez L."/>
            <person name="Pisabarro A.G."/>
            <person name="Kuo A."/>
            <person name="Tritt A."/>
            <person name="Lipzen A."/>
            <person name="He G."/>
            <person name="Yan M."/>
            <person name="Ng V."/>
            <person name="Cullen D."/>
            <person name="Martin F."/>
            <person name="Rosso M.-N."/>
            <person name="Henrissat B."/>
            <person name="Hibbett D."/>
            <person name="Martinez A.T."/>
            <person name="Grigoriev I.V."/>
        </authorList>
    </citation>
    <scope>NUCLEOTIDE SEQUENCE</scope>
    <source>
        <strain evidence="3">AH 40177</strain>
    </source>
</reference>
<evidence type="ECO:0000313" key="3">
    <source>
        <dbReference type="EMBL" id="KAF9074594.1"/>
    </source>
</evidence>
<dbReference type="InterPro" id="IPR000383">
    <property type="entry name" value="Xaa-Pro-like_dom"/>
</dbReference>
<dbReference type="Pfam" id="PF02129">
    <property type="entry name" value="Peptidase_S15"/>
    <property type="match status" value="1"/>
</dbReference>
<dbReference type="InterPro" id="IPR050261">
    <property type="entry name" value="FrsA_esterase"/>
</dbReference>
<dbReference type="Proteomes" id="UP000772434">
    <property type="component" value="Unassembled WGS sequence"/>
</dbReference>
<dbReference type="PANTHER" id="PTHR22946:SF9">
    <property type="entry name" value="POLYKETIDE TRANSFERASE AF380"/>
    <property type="match status" value="1"/>
</dbReference>
<protein>
    <submittedName>
        <fullName evidence="3">Alpha/beta-hydrolase</fullName>
    </submittedName>
</protein>
<dbReference type="PANTHER" id="PTHR22946">
    <property type="entry name" value="DIENELACTONE HYDROLASE DOMAIN-CONTAINING PROTEIN-RELATED"/>
    <property type="match status" value="1"/>
</dbReference>
<dbReference type="InterPro" id="IPR029058">
    <property type="entry name" value="AB_hydrolase_fold"/>
</dbReference>
<accession>A0A9P5PXW2</accession>
<gene>
    <name evidence="3" type="ORF">BDP27DRAFT_1444023</name>
</gene>
<keyword evidence="4" id="KW-1185">Reference proteome</keyword>
<proteinExistence type="predicted"/>
<dbReference type="GO" id="GO:0016788">
    <property type="term" value="F:hydrolase activity, acting on ester bonds"/>
    <property type="evidence" value="ECO:0007669"/>
    <property type="project" value="UniProtKB-ARBA"/>
</dbReference>
<evidence type="ECO:0000259" key="2">
    <source>
        <dbReference type="Pfam" id="PF02129"/>
    </source>
</evidence>
<organism evidence="3 4">
    <name type="scientific">Rhodocollybia butyracea</name>
    <dbReference type="NCBI Taxonomy" id="206335"/>
    <lineage>
        <taxon>Eukaryota</taxon>
        <taxon>Fungi</taxon>
        <taxon>Dikarya</taxon>
        <taxon>Basidiomycota</taxon>
        <taxon>Agaricomycotina</taxon>
        <taxon>Agaricomycetes</taxon>
        <taxon>Agaricomycetidae</taxon>
        <taxon>Agaricales</taxon>
        <taxon>Marasmiineae</taxon>
        <taxon>Omphalotaceae</taxon>
        <taxon>Rhodocollybia</taxon>
    </lineage>
</organism>
<dbReference type="SUPFAM" id="SSF53474">
    <property type="entry name" value="alpha/beta-Hydrolases"/>
    <property type="match status" value="1"/>
</dbReference>
<name>A0A9P5PXW2_9AGAR</name>
<evidence type="ECO:0000256" key="1">
    <source>
        <dbReference type="ARBA" id="ARBA00022801"/>
    </source>
</evidence>
<sequence>MQTPTSLQPGKLFQRTDIKVPSSRSGWNLDAWMYTPTTCQSPVPTVIMANGFGLCKAHGLPAYAEEFAASGYACILFDYRRWGNSDGTRRNSLYVSEQLEDYRAVFHWVRQNPNLDSDRIVLWGFSFAGGHVLTLAAELGTQVKATISQSPHLGRPLPFLMTINYFKLWLHGLMDLFKQVLGFSSPWYIPIVARPGELGAVTRSHALEGYLWVSEGVGFDNRISASAFFRVPPYKPIQTAHLIKCPVLLVAPKNDASRPAKATIAASTVVPNSSVLHLLGGHFDMFRGGTDYELSIRSQIQFLRQHVPLVSS</sequence>
<feature type="domain" description="Xaa-Pro dipeptidyl-peptidase-like" evidence="2">
    <location>
        <begin position="26"/>
        <end position="151"/>
    </location>
</feature>
<dbReference type="Gene3D" id="3.40.50.1820">
    <property type="entry name" value="alpha/beta hydrolase"/>
    <property type="match status" value="1"/>
</dbReference>
<dbReference type="EMBL" id="JADNRY010000012">
    <property type="protein sequence ID" value="KAF9074594.1"/>
    <property type="molecule type" value="Genomic_DNA"/>
</dbReference>
<dbReference type="AlphaFoldDB" id="A0A9P5PXW2"/>
<keyword evidence="1" id="KW-0378">Hydrolase</keyword>
<dbReference type="OrthoDB" id="2498029at2759"/>
<evidence type="ECO:0000313" key="4">
    <source>
        <dbReference type="Proteomes" id="UP000772434"/>
    </source>
</evidence>